<protein>
    <submittedName>
        <fullName evidence="1">Uncharacterized protein</fullName>
    </submittedName>
</protein>
<accession>A0A3M7SZV0</accession>
<proteinExistence type="predicted"/>
<comment type="caution">
    <text evidence="1">The sequence shown here is derived from an EMBL/GenBank/DDBJ whole genome shotgun (WGS) entry which is preliminary data.</text>
</comment>
<dbReference type="EMBL" id="REGN01000526">
    <property type="protein sequence ID" value="RNA41286.1"/>
    <property type="molecule type" value="Genomic_DNA"/>
</dbReference>
<evidence type="ECO:0000313" key="1">
    <source>
        <dbReference type="EMBL" id="RNA41286.1"/>
    </source>
</evidence>
<keyword evidence="2" id="KW-1185">Reference proteome</keyword>
<name>A0A3M7SZV0_BRAPC</name>
<dbReference type="AlphaFoldDB" id="A0A3M7SZV0"/>
<feature type="non-terminal residue" evidence="1">
    <location>
        <position position="1"/>
    </location>
</feature>
<organism evidence="1 2">
    <name type="scientific">Brachionus plicatilis</name>
    <name type="common">Marine rotifer</name>
    <name type="synonym">Brachionus muelleri</name>
    <dbReference type="NCBI Taxonomy" id="10195"/>
    <lineage>
        <taxon>Eukaryota</taxon>
        <taxon>Metazoa</taxon>
        <taxon>Spiralia</taxon>
        <taxon>Gnathifera</taxon>
        <taxon>Rotifera</taxon>
        <taxon>Eurotatoria</taxon>
        <taxon>Monogononta</taxon>
        <taxon>Pseudotrocha</taxon>
        <taxon>Ploima</taxon>
        <taxon>Brachionidae</taxon>
        <taxon>Brachionus</taxon>
    </lineage>
</organism>
<dbReference type="Proteomes" id="UP000276133">
    <property type="component" value="Unassembled WGS sequence"/>
</dbReference>
<gene>
    <name evidence="1" type="ORF">BpHYR1_001714</name>
</gene>
<evidence type="ECO:0000313" key="2">
    <source>
        <dbReference type="Proteomes" id="UP000276133"/>
    </source>
</evidence>
<sequence>AEAGVEGWGRGGATNRIKIKEEEKNNTKKHKTTLLIDIFLLNKFIKVHRIDIKIYEEKPPQRYQKS</sequence>
<reference evidence="1 2" key="1">
    <citation type="journal article" date="2018" name="Sci. Rep.">
        <title>Genomic signatures of local adaptation to the degree of environmental predictability in rotifers.</title>
        <authorList>
            <person name="Franch-Gras L."/>
            <person name="Hahn C."/>
            <person name="Garcia-Roger E.M."/>
            <person name="Carmona M.J."/>
            <person name="Serra M."/>
            <person name="Gomez A."/>
        </authorList>
    </citation>
    <scope>NUCLEOTIDE SEQUENCE [LARGE SCALE GENOMIC DNA]</scope>
    <source>
        <strain evidence="1">HYR1</strain>
    </source>
</reference>